<organism evidence="7 8">
    <name type="scientific">Chlorella ohadii</name>
    <dbReference type="NCBI Taxonomy" id="2649997"/>
    <lineage>
        <taxon>Eukaryota</taxon>
        <taxon>Viridiplantae</taxon>
        <taxon>Chlorophyta</taxon>
        <taxon>core chlorophytes</taxon>
        <taxon>Trebouxiophyceae</taxon>
        <taxon>Chlorellales</taxon>
        <taxon>Chlorellaceae</taxon>
        <taxon>Chlorella clade</taxon>
        <taxon>Chlorella</taxon>
    </lineage>
</organism>
<dbReference type="AlphaFoldDB" id="A0AAD5H3M4"/>
<dbReference type="EMBL" id="JADXDR010000096">
    <property type="protein sequence ID" value="KAI7839613.1"/>
    <property type="molecule type" value="Genomic_DNA"/>
</dbReference>
<dbReference type="InterPro" id="IPR007248">
    <property type="entry name" value="Mpv17_PMP22"/>
</dbReference>
<reference evidence="7" key="1">
    <citation type="submission" date="2020-11" db="EMBL/GenBank/DDBJ databases">
        <title>Chlorella ohadii genome sequencing and assembly.</title>
        <authorList>
            <person name="Murik O."/>
            <person name="Treves H."/>
            <person name="Kedem I."/>
            <person name="Shotland Y."/>
            <person name="Kaplan A."/>
        </authorList>
    </citation>
    <scope>NUCLEOTIDE SEQUENCE</scope>
    <source>
        <strain evidence="7">1</strain>
    </source>
</reference>
<keyword evidence="4" id="KW-1133">Transmembrane helix</keyword>
<dbReference type="PANTHER" id="PTHR11266:SF21">
    <property type="entry name" value="ACT DOMAIN-CONTAINING PROTEIN"/>
    <property type="match status" value="1"/>
</dbReference>
<evidence type="ECO:0000256" key="6">
    <source>
        <dbReference type="RuleBase" id="RU363053"/>
    </source>
</evidence>
<comment type="caution">
    <text evidence="7">The sequence shown here is derived from an EMBL/GenBank/DDBJ whole genome shotgun (WGS) entry which is preliminary data.</text>
</comment>
<comment type="similarity">
    <text evidence="2 6">Belongs to the peroxisomal membrane protein PXMP2/4 family.</text>
</comment>
<dbReference type="GO" id="GO:0005737">
    <property type="term" value="C:cytoplasm"/>
    <property type="evidence" value="ECO:0007669"/>
    <property type="project" value="TreeGrafter"/>
</dbReference>
<comment type="subcellular location">
    <subcellularLocation>
        <location evidence="1">Membrane</location>
        <topology evidence="1">Multi-pass membrane protein</topology>
    </subcellularLocation>
</comment>
<accession>A0AAD5H3M4</accession>
<evidence type="ECO:0000313" key="7">
    <source>
        <dbReference type="EMBL" id="KAI7839613.1"/>
    </source>
</evidence>
<proteinExistence type="inferred from homology"/>
<keyword evidence="5" id="KW-0472">Membrane</keyword>
<evidence type="ECO:0000256" key="2">
    <source>
        <dbReference type="ARBA" id="ARBA00006824"/>
    </source>
</evidence>
<dbReference type="Proteomes" id="UP001205105">
    <property type="component" value="Unassembled WGS sequence"/>
</dbReference>
<protein>
    <submittedName>
        <fullName evidence="7">Uncharacterized protein</fullName>
    </submittedName>
</protein>
<keyword evidence="8" id="KW-1185">Reference proteome</keyword>
<sequence>MSQLATAGRLLIAPFAGVARWYNRTAQSHPFTVGVITTGLKTSAADVFAQKVVEKREDFDWTRHAAFCAFGFAYLGGFQYWLYNVKFTQWCGTLTRMFGHRATAPIKTFIDQALHHPFIYFPSFFAIKATVSGQPLSAAADKYKAEIWDSLKALWMVWVPAQFVNFAFVPRHLRIPYVAAVSFGWTVILSVMQGKFDDAIAAQKQPAL</sequence>
<evidence type="ECO:0000313" key="8">
    <source>
        <dbReference type="Proteomes" id="UP001205105"/>
    </source>
</evidence>
<gene>
    <name evidence="7" type="ORF">COHA_006613</name>
</gene>
<evidence type="ECO:0000256" key="3">
    <source>
        <dbReference type="ARBA" id="ARBA00022692"/>
    </source>
</evidence>
<dbReference type="PANTHER" id="PTHR11266">
    <property type="entry name" value="PEROXISOMAL MEMBRANE PROTEIN 2, PXMP2 MPV17"/>
    <property type="match status" value="1"/>
</dbReference>
<evidence type="ECO:0000256" key="1">
    <source>
        <dbReference type="ARBA" id="ARBA00004141"/>
    </source>
</evidence>
<dbReference type="Pfam" id="PF04117">
    <property type="entry name" value="Mpv17_PMP22"/>
    <property type="match status" value="1"/>
</dbReference>
<keyword evidence="3" id="KW-0812">Transmembrane</keyword>
<evidence type="ECO:0000256" key="5">
    <source>
        <dbReference type="ARBA" id="ARBA00023136"/>
    </source>
</evidence>
<dbReference type="GO" id="GO:0016020">
    <property type="term" value="C:membrane"/>
    <property type="evidence" value="ECO:0007669"/>
    <property type="project" value="UniProtKB-SubCell"/>
</dbReference>
<name>A0AAD5H3M4_9CHLO</name>
<evidence type="ECO:0000256" key="4">
    <source>
        <dbReference type="ARBA" id="ARBA00022989"/>
    </source>
</evidence>